<protein>
    <recommendedName>
        <fullName evidence="3">histone deacetylase</fullName>
        <ecNumber evidence="3">3.5.1.98</ecNumber>
    </recommendedName>
</protein>
<dbReference type="InterPro" id="IPR023696">
    <property type="entry name" value="Ureohydrolase_dom_sf"/>
</dbReference>
<feature type="compositionally biased region" description="Low complexity" evidence="15">
    <location>
        <begin position="695"/>
        <end position="705"/>
    </location>
</feature>
<keyword evidence="10" id="KW-0804">Transcription</keyword>
<evidence type="ECO:0000313" key="17">
    <source>
        <dbReference type="Ensembl" id="ENSAOCP00000058906.1"/>
    </source>
</evidence>
<dbReference type="Proteomes" id="UP001501940">
    <property type="component" value="Chromosome 24"/>
</dbReference>
<reference evidence="17 18" key="1">
    <citation type="submission" date="2022-01" db="EMBL/GenBank/DDBJ databases">
        <title>A chromosome-scale genome assembly of the false clownfish, Amphiprion ocellaris.</title>
        <authorList>
            <person name="Ryu T."/>
        </authorList>
    </citation>
    <scope>NUCLEOTIDE SEQUENCE [LARGE SCALE GENOMIC DNA]</scope>
</reference>
<dbReference type="GO" id="GO:0046872">
    <property type="term" value="F:metal ion binding"/>
    <property type="evidence" value="ECO:0007669"/>
    <property type="project" value="UniProtKB-KW"/>
</dbReference>
<feature type="compositionally biased region" description="Basic and acidic residues" evidence="15">
    <location>
        <begin position="113"/>
        <end position="128"/>
    </location>
</feature>
<feature type="region of interest" description="Disordered" evidence="15">
    <location>
        <begin position="53"/>
        <end position="77"/>
    </location>
</feature>
<gene>
    <name evidence="17" type="primary">HDAC4</name>
</gene>
<dbReference type="PRINTS" id="PR01270">
    <property type="entry name" value="HDASUPER"/>
</dbReference>
<reference evidence="17" key="2">
    <citation type="submission" date="2025-08" db="UniProtKB">
        <authorList>
            <consortium name="Ensembl"/>
        </authorList>
    </citation>
    <scope>IDENTIFICATION</scope>
</reference>
<keyword evidence="18" id="KW-1185">Reference proteome</keyword>
<dbReference type="InterPro" id="IPR000286">
    <property type="entry name" value="HDACs"/>
</dbReference>
<keyword evidence="8" id="KW-0156">Chromatin regulator</keyword>
<sequence length="725" mass="79442">MITWPSFHAPSQTFYKFSYCAVASTEVKMRLQEFVLNKKKALAQRSLNQGGLPNDAPYCKTQHSSLDQSSPPQTGMSTYNHPVLGVYNPRDDFPLRKTASEPNLKLRSRLKQKVSERRSSPLLRRRDSPITTAKKRSLDMAGKRRAGLNLSAAQGVSILAGCCCLASVFVLQLKLNLQDVFYLSGDVLKVLIKASLIISSVLQGFSLCNKVFLVCVPGVSGISMPTAASMAKLQRQHRPLGRTQSAPLPQGSAAQAHAQALALQQLVVQQQHQQFLEKHKQQFQQQQRCLFLCSCCVFTHCLVYDSLMQKHQCMCGNTNSHPEHAGRIQSIWSRLQETGLRAQCECIRGRKATLEELQTVHSEAHVLLYGTNPLRQKLDCSITPMFVRLPCGGVGVDSDTIWNEVHSSSAARLAVGSVVELVFKVATGELKNGFAVVRPPGHHAEESTPMGFCYFNSVAIAAKLLQQRLSFNKILIVDWDVHHGNGTQQAFYDDPNVLYLSIHRYDDGNFFPGSGAPDEVGSGAGVGFNVNVAFTGGLDPPMGDVEYLAAFRTVVMPIANEFAPDIVLVSSGFDAVEGHPPPLGGYTLTSKCFGYLTRQLMTLAGGRVVLALEGGHDLTAICDASEACVAALLGQELDPLPKAVLEQRPNPNAVRSLEKVIETHSKYWRSVHRYSPRLGLSLLEAKRGDSEEAEAVSAMASLSVANTNTMDQRPEEEPMEEEEPL</sequence>
<evidence type="ECO:0000313" key="18">
    <source>
        <dbReference type="Proteomes" id="UP001501940"/>
    </source>
</evidence>
<evidence type="ECO:0000256" key="2">
    <source>
        <dbReference type="ARBA" id="ARBA00007738"/>
    </source>
</evidence>
<feature type="binding site" evidence="13">
    <location>
        <position position="315"/>
    </location>
    <ligand>
        <name>Zn(2+)</name>
        <dbReference type="ChEBI" id="CHEBI:29105"/>
    </ligand>
</feature>
<dbReference type="PIRSF" id="PIRSF037911">
    <property type="entry name" value="HDAC_II_euk"/>
    <property type="match status" value="1"/>
</dbReference>
<feature type="binding site" evidence="13">
    <location>
        <position position="321"/>
    </location>
    <ligand>
        <name>Zn(2+)</name>
        <dbReference type="ChEBI" id="CHEBI:29105"/>
    </ligand>
</feature>
<dbReference type="GeneTree" id="ENSGT00940000157440"/>
<dbReference type="InterPro" id="IPR023801">
    <property type="entry name" value="His_deacetylse_dom"/>
</dbReference>
<evidence type="ECO:0000256" key="9">
    <source>
        <dbReference type="ARBA" id="ARBA00023015"/>
    </source>
</evidence>
<organism evidence="17 18">
    <name type="scientific">Amphiprion ocellaris</name>
    <name type="common">Clown anemonefish</name>
    <dbReference type="NCBI Taxonomy" id="80972"/>
    <lineage>
        <taxon>Eukaryota</taxon>
        <taxon>Metazoa</taxon>
        <taxon>Chordata</taxon>
        <taxon>Craniata</taxon>
        <taxon>Vertebrata</taxon>
        <taxon>Euteleostomi</taxon>
        <taxon>Actinopterygii</taxon>
        <taxon>Neopterygii</taxon>
        <taxon>Teleostei</taxon>
        <taxon>Neoteleostei</taxon>
        <taxon>Acanthomorphata</taxon>
        <taxon>Ovalentaria</taxon>
        <taxon>Pomacentridae</taxon>
        <taxon>Amphiprion</taxon>
    </lineage>
</organism>
<dbReference type="PANTHER" id="PTHR45364:SF13">
    <property type="entry name" value="HISTONE DEACETYLASE"/>
    <property type="match status" value="1"/>
</dbReference>
<feature type="site" description="Contributes to catalysis" evidence="14">
    <location>
        <position position="616"/>
    </location>
</feature>
<keyword evidence="11" id="KW-0539">Nucleus</keyword>
<dbReference type="PANTHER" id="PTHR45364">
    <property type="entry name" value="HISTONE DEACETYLASE 9-RELATED"/>
    <property type="match status" value="1"/>
</dbReference>
<name>A0AAQ5Z3M3_AMPOC</name>
<feature type="region of interest" description="Disordered" evidence="15">
    <location>
        <begin position="108"/>
        <end position="138"/>
    </location>
</feature>
<dbReference type="InterPro" id="IPR037138">
    <property type="entry name" value="His_deacetylse_dom_sf"/>
</dbReference>
<keyword evidence="6" id="KW-0378">Hydrolase</keyword>
<feature type="binding site" evidence="13">
    <location>
        <position position="391"/>
    </location>
    <ligand>
        <name>Zn(2+)</name>
        <dbReference type="ChEBI" id="CHEBI:29105"/>
    </ligand>
</feature>
<feature type="region of interest" description="Disordered" evidence="15">
    <location>
        <begin position="694"/>
        <end position="725"/>
    </location>
</feature>
<evidence type="ECO:0000256" key="6">
    <source>
        <dbReference type="ARBA" id="ARBA00022801"/>
    </source>
</evidence>
<dbReference type="InterPro" id="IPR046949">
    <property type="entry name" value="HDAC4/5/7/9"/>
</dbReference>
<evidence type="ECO:0000256" key="12">
    <source>
        <dbReference type="PIRSR" id="PIRSR037911-1"/>
    </source>
</evidence>
<reference evidence="17" key="3">
    <citation type="submission" date="2025-09" db="UniProtKB">
        <authorList>
            <consortium name="Ensembl"/>
        </authorList>
    </citation>
    <scope>IDENTIFICATION</scope>
</reference>
<feature type="binding site" evidence="13">
    <location>
        <position position="313"/>
    </location>
    <ligand>
        <name>Zn(2+)</name>
        <dbReference type="ChEBI" id="CHEBI:29105"/>
    </ligand>
</feature>
<evidence type="ECO:0000256" key="14">
    <source>
        <dbReference type="PIRSR" id="PIRSR037911-3"/>
    </source>
</evidence>
<evidence type="ECO:0000256" key="7">
    <source>
        <dbReference type="ARBA" id="ARBA00022833"/>
    </source>
</evidence>
<dbReference type="GO" id="GO:0141221">
    <property type="term" value="F:histone deacetylase activity, hydrolytic mechanism"/>
    <property type="evidence" value="ECO:0007669"/>
    <property type="project" value="UniProtKB-EC"/>
</dbReference>
<feature type="domain" description="Histone deacetylase" evidence="16">
    <location>
        <begin position="321"/>
        <end position="632"/>
    </location>
</feature>
<evidence type="ECO:0000256" key="8">
    <source>
        <dbReference type="ARBA" id="ARBA00022853"/>
    </source>
</evidence>
<keyword evidence="5 13" id="KW-0479">Metal-binding</keyword>
<evidence type="ECO:0000256" key="5">
    <source>
        <dbReference type="ARBA" id="ARBA00022723"/>
    </source>
</evidence>
<evidence type="ECO:0000256" key="3">
    <source>
        <dbReference type="ARBA" id="ARBA00012111"/>
    </source>
</evidence>
<dbReference type="FunFam" id="3.40.800.20:FF:000002">
    <property type="entry name" value="Histone deacetylase"/>
    <property type="match status" value="1"/>
</dbReference>
<comment type="similarity">
    <text evidence="2">Belongs to the histone deacetylase family. HD type 2 subfamily.</text>
</comment>
<evidence type="ECO:0000256" key="11">
    <source>
        <dbReference type="ARBA" id="ARBA00023242"/>
    </source>
</evidence>
<evidence type="ECO:0000256" key="13">
    <source>
        <dbReference type="PIRSR" id="PIRSR037911-2"/>
    </source>
</evidence>
<feature type="active site" evidence="12">
    <location>
        <position position="443"/>
    </location>
</feature>
<feature type="compositionally biased region" description="Polar residues" evidence="15">
    <location>
        <begin position="61"/>
        <end position="77"/>
    </location>
</feature>
<keyword evidence="4" id="KW-0678">Repressor</keyword>
<dbReference type="GO" id="GO:0000122">
    <property type="term" value="P:negative regulation of transcription by RNA polymerase II"/>
    <property type="evidence" value="ECO:0007669"/>
    <property type="project" value="InterPro"/>
</dbReference>
<comment type="subcellular location">
    <subcellularLocation>
        <location evidence="1">Nucleus</location>
    </subcellularLocation>
</comment>
<evidence type="ECO:0000256" key="4">
    <source>
        <dbReference type="ARBA" id="ARBA00022491"/>
    </source>
</evidence>
<accession>A0AAQ5Z3M3</accession>
<dbReference type="Ensembl" id="ENSAOCT00000078987.1">
    <property type="protein sequence ID" value="ENSAOCP00000058906.1"/>
    <property type="gene ID" value="ENSAOCG00000023072.2"/>
</dbReference>
<dbReference type="GO" id="GO:0005634">
    <property type="term" value="C:nucleus"/>
    <property type="evidence" value="ECO:0007669"/>
    <property type="project" value="UniProtKB-SubCell"/>
</dbReference>
<dbReference type="Pfam" id="PF00850">
    <property type="entry name" value="Hist_deacetyl"/>
    <property type="match status" value="1"/>
</dbReference>
<proteinExistence type="inferred from homology"/>
<evidence type="ECO:0000259" key="16">
    <source>
        <dbReference type="Pfam" id="PF00850"/>
    </source>
</evidence>
<keyword evidence="7 13" id="KW-0862">Zinc</keyword>
<evidence type="ECO:0000256" key="10">
    <source>
        <dbReference type="ARBA" id="ARBA00023163"/>
    </source>
</evidence>
<dbReference type="EC" id="3.5.1.98" evidence="3"/>
<evidence type="ECO:0000256" key="1">
    <source>
        <dbReference type="ARBA" id="ARBA00004123"/>
    </source>
</evidence>
<dbReference type="AlphaFoldDB" id="A0AAQ5Z3M3"/>
<dbReference type="SUPFAM" id="SSF52768">
    <property type="entry name" value="Arginase/deacetylase"/>
    <property type="match status" value="1"/>
</dbReference>
<keyword evidence="9" id="KW-0805">Transcription regulation</keyword>
<evidence type="ECO:0000256" key="15">
    <source>
        <dbReference type="SAM" id="MobiDB-lite"/>
    </source>
</evidence>
<dbReference type="Gene3D" id="3.40.800.20">
    <property type="entry name" value="Histone deacetylase domain"/>
    <property type="match status" value="1"/>
</dbReference>